<dbReference type="AlphaFoldDB" id="A0A9D4XRP4"/>
<evidence type="ECO:0000256" key="2">
    <source>
        <dbReference type="ARBA" id="ARBA00004906"/>
    </source>
</evidence>
<comment type="pathway">
    <text evidence="2">Protein modification; protein ubiquitination.</text>
</comment>
<dbReference type="InterPro" id="IPR000210">
    <property type="entry name" value="BTB/POZ_dom"/>
</dbReference>
<dbReference type="Gene3D" id="3.30.710.10">
    <property type="entry name" value="Potassium Channel Kv1.1, Chain A"/>
    <property type="match status" value="1"/>
</dbReference>
<gene>
    <name evidence="4" type="ORF">KIW84_030198</name>
</gene>
<keyword evidence="5" id="KW-1185">Reference proteome</keyword>
<dbReference type="SUPFAM" id="SSF54695">
    <property type="entry name" value="POZ domain"/>
    <property type="match status" value="1"/>
</dbReference>
<dbReference type="Proteomes" id="UP001058974">
    <property type="component" value="Chromosome 3"/>
</dbReference>
<dbReference type="InterPro" id="IPR045890">
    <property type="entry name" value="POB1-like"/>
</dbReference>
<dbReference type="EMBL" id="JAMSHJ010000003">
    <property type="protein sequence ID" value="KAI5423885.1"/>
    <property type="molecule type" value="Genomic_DNA"/>
</dbReference>
<organism evidence="4 5">
    <name type="scientific">Pisum sativum</name>
    <name type="common">Garden pea</name>
    <name type="synonym">Lathyrus oleraceus</name>
    <dbReference type="NCBI Taxonomy" id="3888"/>
    <lineage>
        <taxon>Eukaryota</taxon>
        <taxon>Viridiplantae</taxon>
        <taxon>Streptophyta</taxon>
        <taxon>Embryophyta</taxon>
        <taxon>Tracheophyta</taxon>
        <taxon>Spermatophyta</taxon>
        <taxon>Magnoliopsida</taxon>
        <taxon>eudicotyledons</taxon>
        <taxon>Gunneridae</taxon>
        <taxon>Pentapetalae</taxon>
        <taxon>rosids</taxon>
        <taxon>fabids</taxon>
        <taxon>Fabales</taxon>
        <taxon>Fabaceae</taxon>
        <taxon>Papilionoideae</taxon>
        <taxon>50 kb inversion clade</taxon>
        <taxon>NPAAA clade</taxon>
        <taxon>Hologalegina</taxon>
        <taxon>IRL clade</taxon>
        <taxon>Fabeae</taxon>
        <taxon>Lathyrus</taxon>
    </lineage>
</organism>
<comment type="caution">
    <text evidence="4">The sequence shown here is derived from an EMBL/GenBank/DDBJ whole genome shotgun (WGS) entry which is preliminary data.</text>
</comment>
<protein>
    <submittedName>
        <fullName evidence="4">Boi protein</fullName>
    </submittedName>
</protein>
<reference evidence="4 5" key="1">
    <citation type="journal article" date="2022" name="Nat. Genet.">
        <title>Improved pea reference genome and pan-genome highlight genomic features and evolutionary characteristics.</title>
        <authorList>
            <person name="Yang T."/>
            <person name="Liu R."/>
            <person name="Luo Y."/>
            <person name="Hu S."/>
            <person name="Wang D."/>
            <person name="Wang C."/>
            <person name="Pandey M.K."/>
            <person name="Ge S."/>
            <person name="Xu Q."/>
            <person name="Li N."/>
            <person name="Li G."/>
            <person name="Huang Y."/>
            <person name="Saxena R.K."/>
            <person name="Ji Y."/>
            <person name="Li M."/>
            <person name="Yan X."/>
            <person name="He Y."/>
            <person name="Liu Y."/>
            <person name="Wang X."/>
            <person name="Xiang C."/>
            <person name="Varshney R.K."/>
            <person name="Ding H."/>
            <person name="Gao S."/>
            <person name="Zong X."/>
        </authorList>
    </citation>
    <scope>NUCLEOTIDE SEQUENCE [LARGE SCALE GENOMIC DNA]</scope>
    <source>
        <strain evidence="4 5">cv. Zhongwan 6</strain>
    </source>
</reference>
<feature type="domain" description="BTB" evidence="3">
    <location>
        <begin position="28"/>
        <end position="87"/>
    </location>
</feature>
<evidence type="ECO:0000313" key="5">
    <source>
        <dbReference type="Proteomes" id="UP001058974"/>
    </source>
</evidence>
<dbReference type="PANTHER" id="PTHR46336">
    <property type="entry name" value="OS02G0260700 PROTEIN"/>
    <property type="match status" value="1"/>
</dbReference>
<accession>A0A9D4XRP4</accession>
<comment type="subcellular location">
    <subcellularLocation>
        <location evidence="1">Endomembrane system</location>
        <topology evidence="1">Peripheral membrane protein</topology>
    </subcellularLocation>
</comment>
<evidence type="ECO:0000259" key="3">
    <source>
        <dbReference type="PROSITE" id="PS50097"/>
    </source>
</evidence>
<evidence type="ECO:0000313" key="4">
    <source>
        <dbReference type="EMBL" id="KAI5423885.1"/>
    </source>
</evidence>
<dbReference type="PROSITE" id="PS50097">
    <property type="entry name" value="BTB"/>
    <property type="match status" value="1"/>
</dbReference>
<dbReference type="InterPro" id="IPR011333">
    <property type="entry name" value="SKP1/BTB/POZ_sf"/>
</dbReference>
<dbReference type="Pfam" id="PF00651">
    <property type="entry name" value="BTB"/>
    <property type="match status" value="1"/>
</dbReference>
<proteinExistence type="predicted"/>
<dbReference type="CDD" id="cd18186">
    <property type="entry name" value="BTB_POZ_ZBTB_KLHL-like"/>
    <property type="match status" value="1"/>
</dbReference>
<dbReference type="Gramene" id="Psat03G0019800-T1">
    <property type="protein sequence ID" value="KAI5423885.1"/>
    <property type="gene ID" value="KIW84_030198"/>
</dbReference>
<dbReference type="SMART" id="SM00225">
    <property type="entry name" value="BTB"/>
    <property type="match status" value="1"/>
</dbReference>
<dbReference type="PANTHER" id="PTHR46336:SF3">
    <property type="entry name" value="BTB_POZ DOMAIN-CONTAINING PROTEIN POB1"/>
    <property type="match status" value="1"/>
</dbReference>
<dbReference type="GO" id="GO:0012505">
    <property type="term" value="C:endomembrane system"/>
    <property type="evidence" value="ECO:0007669"/>
    <property type="project" value="UniProtKB-SubCell"/>
</dbReference>
<dbReference type="GO" id="GO:0005634">
    <property type="term" value="C:nucleus"/>
    <property type="evidence" value="ECO:0007669"/>
    <property type="project" value="TreeGrafter"/>
</dbReference>
<dbReference type="GO" id="GO:0010114">
    <property type="term" value="P:response to red light"/>
    <property type="evidence" value="ECO:0007669"/>
    <property type="project" value="TreeGrafter"/>
</dbReference>
<name>A0A9D4XRP4_PEA</name>
<evidence type="ECO:0000256" key="1">
    <source>
        <dbReference type="ARBA" id="ARBA00004184"/>
    </source>
</evidence>
<sequence length="127" mass="14551">MKLHNLAEFVNCVRDEAANPTNVVDSHMDNSTVLKVRTLHISSAILAGKSMFFYKLFSNGMRESPYEEASFMELLNFMYNSSLNVTSPHNMSDILMAVDKFEMAFFMRYCSRILLNIPMIVESALYT</sequence>